<evidence type="ECO:0000256" key="2">
    <source>
        <dbReference type="ARBA" id="ARBA00009759"/>
    </source>
</evidence>
<dbReference type="AlphaFoldDB" id="A0A6G1GMC3"/>
<comment type="similarity">
    <text evidence="2">Belongs to the inositol monophosphatase superfamily.</text>
</comment>
<dbReference type="FunFam" id="3.30.540.10:FF:000015">
    <property type="entry name" value="3',5'-bisphosphate nucleotidase"/>
    <property type="match status" value="1"/>
</dbReference>
<evidence type="ECO:0000256" key="10">
    <source>
        <dbReference type="PIRSR" id="PIRSR600760-2"/>
    </source>
</evidence>
<keyword evidence="5" id="KW-0378">Hydrolase</keyword>
<dbReference type="GO" id="GO:0046854">
    <property type="term" value="P:phosphatidylinositol phosphate biosynthetic process"/>
    <property type="evidence" value="ECO:0007669"/>
    <property type="project" value="InterPro"/>
</dbReference>
<sequence length="431" mass="45312">MTPTRSRNSKSLITLLFCLLILASAIFLPRLIPGLSTTIPSVSKLLPRQPSLAAFKAPPSLSKSYSTSPTETNMTSYARELEIALLAVQRATLLTSSVFRTTAKGTLSKSDRSPVTIGDFGAQALIISAIKHAFPSDAVVGEEDAADLRENAELRGKIFGYVKEARLEDAAAEETLGGPLKDEEAMLGAIDEGNSEGGAKGRIWALDPIDGTKGFLRGGQYAVCLALMVDGDVKVGVLGCPNLPVDDSAPLDAHIGEDQDGEGAEKGVLFSAVQGKGASSRPLGKGALEKSQPIQMKEVKDVSQATFCESVEAGHSSHGDQAEIAKKLGITKESVRMDSQAKYASIARGAGDLYLRLPVSATYQEKIWDHAAGDLIVREAGGEVTDSVGKRLDFSIGRTLKANKGVVAAPKGVHGKVLEAVKSVLGGKSEL</sequence>
<dbReference type="Proteomes" id="UP000800041">
    <property type="component" value="Unassembled WGS sequence"/>
</dbReference>
<dbReference type="Pfam" id="PF00459">
    <property type="entry name" value="Inositol_P"/>
    <property type="match status" value="1"/>
</dbReference>
<feature type="chain" id="PRO_5026226168" description="3'(2'),5'-bisphosphate nucleotidase" evidence="11">
    <location>
        <begin position="26"/>
        <end position="431"/>
    </location>
</feature>
<dbReference type="GO" id="GO:0046872">
    <property type="term" value="F:metal ion binding"/>
    <property type="evidence" value="ECO:0007669"/>
    <property type="project" value="UniProtKB-KW"/>
</dbReference>
<dbReference type="OrthoDB" id="411145at2759"/>
<evidence type="ECO:0000256" key="4">
    <source>
        <dbReference type="ARBA" id="ARBA00022723"/>
    </source>
</evidence>
<dbReference type="PROSITE" id="PS00629">
    <property type="entry name" value="IMP_1"/>
    <property type="match status" value="1"/>
</dbReference>
<keyword evidence="4 10" id="KW-0479">Metal-binding</keyword>
<evidence type="ECO:0000256" key="6">
    <source>
        <dbReference type="ARBA" id="ARBA00022842"/>
    </source>
</evidence>
<dbReference type="InterPro" id="IPR051090">
    <property type="entry name" value="Inositol_monoP_superfamily"/>
</dbReference>
<feature type="binding site" evidence="10">
    <location>
        <position position="210"/>
    </location>
    <ligand>
        <name>Mg(2+)</name>
        <dbReference type="ChEBI" id="CHEBI:18420"/>
        <label>1</label>
        <note>catalytic</note>
    </ligand>
</feature>
<feature type="binding site" evidence="10">
    <location>
        <position position="142"/>
    </location>
    <ligand>
        <name>Mg(2+)</name>
        <dbReference type="ChEBI" id="CHEBI:18420"/>
        <label>1</label>
        <note>catalytic</note>
    </ligand>
</feature>
<name>A0A6G1GMC3_9PEZI</name>
<dbReference type="EC" id="3.1.3.7" evidence="3"/>
<evidence type="ECO:0000256" key="11">
    <source>
        <dbReference type="SAM" id="SignalP"/>
    </source>
</evidence>
<evidence type="ECO:0000256" key="1">
    <source>
        <dbReference type="ARBA" id="ARBA00001946"/>
    </source>
</evidence>
<evidence type="ECO:0000256" key="5">
    <source>
        <dbReference type="ARBA" id="ARBA00022801"/>
    </source>
</evidence>
<reference evidence="12" key="1">
    <citation type="journal article" date="2020" name="Stud. Mycol.">
        <title>101 Dothideomycetes genomes: a test case for predicting lifestyles and emergence of pathogens.</title>
        <authorList>
            <person name="Haridas S."/>
            <person name="Albert R."/>
            <person name="Binder M."/>
            <person name="Bloem J."/>
            <person name="Labutti K."/>
            <person name="Salamov A."/>
            <person name="Andreopoulos B."/>
            <person name="Baker S."/>
            <person name="Barry K."/>
            <person name="Bills G."/>
            <person name="Bluhm B."/>
            <person name="Cannon C."/>
            <person name="Castanera R."/>
            <person name="Culley D."/>
            <person name="Daum C."/>
            <person name="Ezra D."/>
            <person name="Gonzalez J."/>
            <person name="Henrissat B."/>
            <person name="Kuo A."/>
            <person name="Liang C."/>
            <person name="Lipzen A."/>
            <person name="Lutzoni F."/>
            <person name="Magnuson J."/>
            <person name="Mondo S."/>
            <person name="Nolan M."/>
            <person name="Ohm R."/>
            <person name="Pangilinan J."/>
            <person name="Park H.-J."/>
            <person name="Ramirez L."/>
            <person name="Alfaro M."/>
            <person name="Sun H."/>
            <person name="Tritt A."/>
            <person name="Yoshinaga Y."/>
            <person name="Zwiers L.-H."/>
            <person name="Turgeon B."/>
            <person name="Goodwin S."/>
            <person name="Spatafora J."/>
            <person name="Crous P."/>
            <person name="Grigoriev I."/>
        </authorList>
    </citation>
    <scope>NUCLEOTIDE SEQUENCE</scope>
    <source>
        <strain evidence="12">CBS 113979</strain>
    </source>
</reference>
<dbReference type="SUPFAM" id="SSF56655">
    <property type="entry name" value="Carbohydrate phosphatase"/>
    <property type="match status" value="1"/>
</dbReference>
<dbReference type="InterPro" id="IPR020583">
    <property type="entry name" value="Inositol_monoP_metal-BS"/>
</dbReference>
<dbReference type="InterPro" id="IPR006239">
    <property type="entry name" value="DPNP"/>
</dbReference>
<dbReference type="PROSITE" id="PS00630">
    <property type="entry name" value="IMP_2"/>
    <property type="match status" value="1"/>
</dbReference>
<dbReference type="FunFam" id="3.40.190.80:FF:000003">
    <property type="entry name" value="PAP-specific phosphatase HAL2-like"/>
    <property type="match status" value="1"/>
</dbReference>
<dbReference type="EMBL" id="ML977190">
    <property type="protein sequence ID" value="KAF1981960.1"/>
    <property type="molecule type" value="Genomic_DNA"/>
</dbReference>
<dbReference type="InterPro" id="IPR000760">
    <property type="entry name" value="Inositol_monophosphatase-like"/>
</dbReference>
<feature type="binding site" evidence="10">
    <location>
        <position position="369"/>
    </location>
    <ligand>
        <name>Mg(2+)</name>
        <dbReference type="ChEBI" id="CHEBI:18420"/>
        <label>1</label>
        <note>catalytic</note>
    </ligand>
</feature>
<gene>
    <name evidence="12" type="ORF">K402DRAFT_397997</name>
</gene>
<dbReference type="CDD" id="cd01517">
    <property type="entry name" value="PAP_phosphatase"/>
    <property type="match status" value="1"/>
</dbReference>
<comment type="catalytic activity">
    <reaction evidence="7">
        <text>adenosine 2',5'-bisphosphate + H2O = AMP + phosphate</text>
        <dbReference type="Rhea" id="RHEA:77643"/>
        <dbReference type="ChEBI" id="CHEBI:15377"/>
        <dbReference type="ChEBI" id="CHEBI:43474"/>
        <dbReference type="ChEBI" id="CHEBI:194156"/>
        <dbReference type="ChEBI" id="CHEBI:456215"/>
        <dbReference type="EC" id="3.1.3.7"/>
    </reaction>
    <physiologicalReaction direction="left-to-right" evidence="7">
        <dbReference type="Rhea" id="RHEA:77644"/>
    </physiologicalReaction>
</comment>
<feature type="binding site" evidence="10">
    <location>
        <position position="209"/>
    </location>
    <ligand>
        <name>Mg(2+)</name>
        <dbReference type="ChEBI" id="CHEBI:18420"/>
        <label>1</label>
        <note>catalytic</note>
    </ligand>
</feature>
<organism evidence="12 13">
    <name type="scientific">Aulographum hederae CBS 113979</name>
    <dbReference type="NCBI Taxonomy" id="1176131"/>
    <lineage>
        <taxon>Eukaryota</taxon>
        <taxon>Fungi</taxon>
        <taxon>Dikarya</taxon>
        <taxon>Ascomycota</taxon>
        <taxon>Pezizomycotina</taxon>
        <taxon>Dothideomycetes</taxon>
        <taxon>Pleosporomycetidae</taxon>
        <taxon>Aulographales</taxon>
        <taxon>Aulographaceae</taxon>
    </lineage>
</organism>
<feature type="signal peptide" evidence="11">
    <location>
        <begin position="1"/>
        <end position="25"/>
    </location>
</feature>
<dbReference type="NCBIfam" id="TIGR01330">
    <property type="entry name" value="bisphos_HAL2"/>
    <property type="match status" value="1"/>
</dbReference>
<comment type="cofactor">
    <cofactor evidence="1 10">
        <name>Mg(2+)</name>
        <dbReference type="ChEBI" id="CHEBI:18420"/>
    </cofactor>
</comment>
<keyword evidence="11" id="KW-0732">Signal</keyword>
<comment type="catalytic activity">
    <reaction evidence="9">
        <text>3'-phosphoadenylyl sulfate + H2O = adenosine 5'-phosphosulfate + phosphate</text>
        <dbReference type="Rhea" id="RHEA:77639"/>
        <dbReference type="ChEBI" id="CHEBI:15377"/>
        <dbReference type="ChEBI" id="CHEBI:43474"/>
        <dbReference type="ChEBI" id="CHEBI:58243"/>
        <dbReference type="ChEBI" id="CHEBI:58339"/>
        <dbReference type="EC" id="3.1.3.7"/>
    </reaction>
    <physiologicalReaction direction="left-to-right" evidence="9">
        <dbReference type="Rhea" id="RHEA:77640"/>
    </physiologicalReaction>
</comment>
<dbReference type="PANTHER" id="PTHR43200">
    <property type="entry name" value="PHOSPHATASE"/>
    <property type="match status" value="1"/>
</dbReference>
<keyword evidence="6 10" id="KW-0460">Magnesium</keyword>
<evidence type="ECO:0000256" key="9">
    <source>
        <dbReference type="ARBA" id="ARBA00044484"/>
    </source>
</evidence>
<dbReference type="PANTHER" id="PTHR43200:SF6">
    <property type="entry name" value="3'(2'),5'-BISPHOSPHATE NUCLEOTIDASE"/>
    <property type="match status" value="1"/>
</dbReference>
<dbReference type="GO" id="GO:0000103">
    <property type="term" value="P:sulfate assimilation"/>
    <property type="evidence" value="ECO:0007669"/>
    <property type="project" value="UniProtKB-ARBA"/>
</dbReference>
<protein>
    <recommendedName>
        <fullName evidence="3">3'(2'),5'-bisphosphate nucleotidase</fullName>
        <ecNumber evidence="3">3.1.3.7</ecNumber>
    </recommendedName>
</protein>
<evidence type="ECO:0000313" key="13">
    <source>
        <dbReference type="Proteomes" id="UP000800041"/>
    </source>
</evidence>
<dbReference type="Gene3D" id="3.40.190.80">
    <property type="match status" value="1"/>
</dbReference>
<dbReference type="GO" id="GO:0016078">
    <property type="term" value="P:tRNA decay"/>
    <property type="evidence" value="ECO:0007669"/>
    <property type="project" value="UniProtKB-ARBA"/>
</dbReference>
<evidence type="ECO:0000256" key="8">
    <source>
        <dbReference type="ARBA" id="ARBA00044479"/>
    </source>
</evidence>
<evidence type="ECO:0000256" key="7">
    <source>
        <dbReference type="ARBA" id="ARBA00044466"/>
    </source>
</evidence>
<accession>A0A6G1GMC3</accession>
<comment type="catalytic activity">
    <reaction evidence="8">
        <text>adenosine 3',5'-bisphosphate + H2O = AMP + phosphate</text>
        <dbReference type="Rhea" id="RHEA:10040"/>
        <dbReference type="ChEBI" id="CHEBI:15377"/>
        <dbReference type="ChEBI" id="CHEBI:43474"/>
        <dbReference type="ChEBI" id="CHEBI:58343"/>
        <dbReference type="ChEBI" id="CHEBI:456215"/>
        <dbReference type="EC" id="3.1.3.7"/>
    </reaction>
    <physiologicalReaction direction="left-to-right" evidence="8">
        <dbReference type="Rhea" id="RHEA:10041"/>
    </physiologicalReaction>
</comment>
<keyword evidence="13" id="KW-1185">Reference proteome</keyword>
<proteinExistence type="inferred from homology"/>
<feature type="binding site" evidence="10">
    <location>
        <position position="207"/>
    </location>
    <ligand>
        <name>Mg(2+)</name>
        <dbReference type="ChEBI" id="CHEBI:18420"/>
        <label>1</label>
        <note>catalytic</note>
    </ligand>
</feature>
<dbReference type="InterPro" id="IPR020550">
    <property type="entry name" value="Inositol_monophosphatase_CS"/>
</dbReference>
<dbReference type="Gene3D" id="3.30.540.10">
    <property type="entry name" value="Fructose-1,6-Bisphosphatase, subunit A, domain 1"/>
    <property type="match status" value="1"/>
</dbReference>
<dbReference type="GO" id="GO:0008441">
    <property type="term" value="F:3'(2'),5'-bisphosphate nucleotidase activity"/>
    <property type="evidence" value="ECO:0007669"/>
    <property type="project" value="UniProtKB-EC"/>
</dbReference>
<evidence type="ECO:0000313" key="12">
    <source>
        <dbReference type="EMBL" id="KAF1981960.1"/>
    </source>
</evidence>
<evidence type="ECO:0000256" key="3">
    <source>
        <dbReference type="ARBA" id="ARBA00012633"/>
    </source>
</evidence>